<evidence type="ECO:0000256" key="1">
    <source>
        <dbReference type="ARBA" id="ARBA00022801"/>
    </source>
</evidence>
<proteinExistence type="predicted"/>
<dbReference type="Gene3D" id="3.40.50.1820">
    <property type="entry name" value="alpha/beta hydrolase"/>
    <property type="match status" value="1"/>
</dbReference>
<evidence type="ECO:0000313" key="3">
    <source>
        <dbReference type="EMBL" id="SDM46419.1"/>
    </source>
</evidence>
<dbReference type="Proteomes" id="UP000199451">
    <property type="component" value="Unassembled WGS sequence"/>
</dbReference>
<accession>A0A1G9TF68</accession>
<feature type="domain" description="AB hydrolase-1" evidence="2">
    <location>
        <begin position="40"/>
        <end position="285"/>
    </location>
</feature>
<reference evidence="4" key="1">
    <citation type="submission" date="2016-10" db="EMBL/GenBank/DDBJ databases">
        <authorList>
            <person name="Varghese N."/>
            <person name="Submissions S."/>
        </authorList>
    </citation>
    <scope>NUCLEOTIDE SEQUENCE [LARGE SCALE GENOMIC DNA]</scope>
    <source>
        <strain evidence="4">CGMCC 1.10119</strain>
    </source>
</reference>
<organism evidence="3 4">
    <name type="scientific">Halogranum gelatinilyticum</name>
    <dbReference type="NCBI Taxonomy" id="660521"/>
    <lineage>
        <taxon>Archaea</taxon>
        <taxon>Methanobacteriati</taxon>
        <taxon>Methanobacteriota</taxon>
        <taxon>Stenosarchaea group</taxon>
        <taxon>Halobacteria</taxon>
        <taxon>Halobacteriales</taxon>
        <taxon>Haloferacaceae</taxon>
    </lineage>
</organism>
<protein>
    <submittedName>
        <fullName evidence="3">Pimeloyl-ACP methyl ester carboxylesterase</fullName>
    </submittedName>
</protein>
<evidence type="ECO:0000313" key="4">
    <source>
        <dbReference type="Proteomes" id="UP000199451"/>
    </source>
</evidence>
<name>A0A1G9TF68_9EURY</name>
<dbReference type="STRING" id="660521.SAMN04487949_1752"/>
<dbReference type="InterPro" id="IPR000073">
    <property type="entry name" value="AB_hydrolase_1"/>
</dbReference>
<dbReference type="RefSeq" id="WP_089696641.1">
    <property type="nucleotide sequence ID" value="NZ_FNHL01000002.1"/>
</dbReference>
<dbReference type="InterPro" id="IPR029058">
    <property type="entry name" value="AB_hydrolase_fold"/>
</dbReference>
<dbReference type="EMBL" id="FNHL01000002">
    <property type="protein sequence ID" value="SDM46419.1"/>
    <property type="molecule type" value="Genomic_DNA"/>
</dbReference>
<dbReference type="PRINTS" id="PR00412">
    <property type="entry name" value="EPOXHYDRLASE"/>
</dbReference>
<dbReference type="PANTHER" id="PTHR43329">
    <property type="entry name" value="EPOXIDE HYDROLASE"/>
    <property type="match status" value="1"/>
</dbReference>
<dbReference type="GO" id="GO:0016787">
    <property type="term" value="F:hydrolase activity"/>
    <property type="evidence" value="ECO:0007669"/>
    <property type="project" value="UniProtKB-KW"/>
</dbReference>
<gene>
    <name evidence="3" type="ORF">SAMN04487949_1752</name>
</gene>
<dbReference type="InterPro" id="IPR000639">
    <property type="entry name" value="Epox_hydrolase-like"/>
</dbReference>
<keyword evidence="4" id="KW-1185">Reference proteome</keyword>
<dbReference type="SUPFAM" id="SSF53474">
    <property type="entry name" value="alpha/beta-Hydrolases"/>
    <property type="match status" value="1"/>
</dbReference>
<evidence type="ECO:0000259" key="2">
    <source>
        <dbReference type="Pfam" id="PF00561"/>
    </source>
</evidence>
<sequence>MNVDTETPEGYPDDEPGESVFVETNGVRLHTVQAGPEDGPLVLLLHGFPEFWYGWHDQLRPLVNAGYRVVVPDQRGYNLSDKPDGVDAYHIDELARDVVGLVDALGREKAHVVGHDWGAAVAWWVALHYPERVEKLCAVNVPHPHVFSRTLRRRWDQKLKSWYVLAFQVPAVPELLSRVHNWGLLVRTMRRTSLPGTFTSADFERYREAWNQPGSFRAMVNWYRAIVRDRPSPRRTRVTVPTLVFWGARDQFLKKSMARESVNLCDDGRLMLCEDATHWVHHEEPVRVADALVEFFAE</sequence>
<dbReference type="Pfam" id="PF00561">
    <property type="entry name" value="Abhydrolase_1"/>
    <property type="match status" value="1"/>
</dbReference>
<dbReference type="OrthoDB" id="299757at2157"/>
<dbReference type="AlphaFoldDB" id="A0A1G9TF68"/>
<keyword evidence="1" id="KW-0378">Hydrolase</keyword>
<dbReference type="PRINTS" id="PR00111">
    <property type="entry name" value="ABHYDROLASE"/>
</dbReference>